<organism evidence="3 4">
    <name type="scientific">Streptomyces morookaense</name>
    <name type="common">Streptoverticillium morookaense</name>
    <dbReference type="NCBI Taxonomy" id="1970"/>
    <lineage>
        <taxon>Bacteria</taxon>
        <taxon>Bacillati</taxon>
        <taxon>Actinomycetota</taxon>
        <taxon>Actinomycetes</taxon>
        <taxon>Kitasatosporales</taxon>
        <taxon>Streptomycetaceae</taxon>
        <taxon>Streptomyces</taxon>
    </lineage>
</organism>
<dbReference type="Gene3D" id="1.10.530.10">
    <property type="match status" value="1"/>
</dbReference>
<comment type="caution">
    <text evidence="3">The sequence shown here is derived from an EMBL/GenBank/DDBJ whole genome shotgun (WGS) entry which is preliminary data.</text>
</comment>
<feature type="compositionally biased region" description="Basic and acidic residues" evidence="1">
    <location>
        <begin position="136"/>
        <end position="179"/>
    </location>
</feature>
<dbReference type="Pfam" id="PF01464">
    <property type="entry name" value="SLT"/>
    <property type="match status" value="1"/>
</dbReference>
<reference evidence="3 4" key="1">
    <citation type="submission" date="2020-04" db="EMBL/GenBank/DDBJ databases">
        <title>Draft Genome Sequence of Streptomyces morookaense DSM 40503, an 8-azaguanine-producing strain.</title>
        <authorList>
            <person name="Qi J."/>
            <person name="Gao J.-M."/>
        </authorList>
    </citation>
    <scope>NUCLEOTIDE SEQUENCE [LARGE SCALE GENOMIC DNA]</scope>
    <source>
        <strain evidence="3 4">DSM 40503</strain>
    </source>
</reference>
<proteinExistence type="predicted"/>
<evidence type="ECO:0000313" key="4">
    <source>
        <dbReference type="Proteomes" id="UP000587462"/>
    </source>
</evidence>
<feature type="domain" description="Transglycosylase SLT" evidence="2">
    <location>
        <begin position="218"/>
        <end position="282"/>
    </location>
</feature>
<dbReference type="AlphaFoldDB" id="A0A7Y7E778"/>
<evidence type="ECO:0000256" key="1">
    <source>
        <dbReference type="SAM" id="MobiDB-lite"/>
    </source>
</evidence>
<sequence length="295" mass="31305">MPPEHHADLPRGRAHRVRASSDQPAPAFWGPRLTEASARGTIAPARSPMRVLLEGNRVSRISVRGFAVASATAVTTVGAVVGVAAGNDQGATTDRVEATAADTTLLAEIPVGQNVQAQTASLTQQADTQADAADTAAKKDVEEAARKQAAEDATAKKQAADDAAKKEAEEKAAKEREQDQIASRSASRDASDFAVKSSYSVSDVQAIARQMVPGDQFQCFSNIVNEESTWNYTAVNSSSGAYGLVQALPGSKMSSAGDDWRTNPATQIKWGLSYMNERYGSPCSAWSFHQANGWY</sequence>
<evidence type="ECO:0000259" key="2">
    <source>
        <dbReference type="Pfam" id="PF01464"/>
    </source>
</evidence>
<feature type="compositionally biased region" description="Basic and acidic residues" evidence="1">
    <location>
        <begin position="1"/>
        <end position="11"/>
    </location>
</feature>
<keyword evidence="4" id="KW-1185">Reference proteome</keyword>
<feature type="compositionally biased region" description="Low complexity" evidence="1">
    <location>
        <begin position="120"/>
        <end position="135"/>
    </location>
</feature>
<feature type="region of interest" description="Disordered" evidence="1">
    <location>
        <begin position="120"/>
        <end position="187"/>
    </location>
</feature>
<dbReference type="InterPro" id="IPR023346">
    <property type="entry name" value="Lysozyme-like_dom_sf"/>
</dbReference>
<dbReference type="Proteomes" id="UP000587462">
    <property type="component" value="Unassembled WGS sequence"/>
</dbReference>
<gene>
    <name evidence="3" type="ORF">HG542_10485</name>
</gene>
<feature type="region of interest" description="Disordered" evidence="1">
    <location>
        <begin position="1"/>
        <end position="32"/>
    </location>
</feature>
<dbReference type="SUPFAM" id="SSF53955">
    <property type="entry name" value="Lysozyme-like"/>
    <property type="match status" value="1"/>
</dbReference>
<evidence type="ECO:0000313" key="3">
    <source>
        <dbReference type="EMBL" id="NVK78089.1"/>
    </source>
</evidence>
<dbReference type="InterPro" id="IPR008258">
    <property type="entry name" value="Transglycosylase_SLT_dom_1"/>
</dbReference>
<name>A0A7Y7E778_STRMO</name>
<accession>A0A7Y7E778</accession>
<protein>
    <submittedName>
        <fullName evidence="3">Transglycosylase SLT domain-containing protein</fullName>
    </submittedName>
</protein>
<dbReference type="EMBL" id="JABBXF010000018">
    <property type="protein sequence ID" value="NVK78089.1"/>
    <property type="molecule type" value="Genomic_DNA"/>
</dbReference>